<dbReference type="MEROPS" id="S26.001"/>
<name>B2II97_BEII9</name>
<dbReference type="PROSITE" id="PS00761">
    <property type="entry name" value="SPASE_I_3"/>
    <property type="match status" value="1"/>
</dbReference>
<keyword evidence="12" id="KW-1185">Reference proteome</keyword>
<evidence type="ECO:0000256" key="5">
    <source>
        <dbReference type="ARBA" id="ARBA00022670"/>
    </source>
</evidence>
<dbReference type="EC" id="3.4.21.89" evidence="3 8"/>
<evidence type="ECO:0000256" key="8">
    <source>
        <dbReference type="RuleBase" id="RU003993"/>
    </source>
</evidence>
<feature type="active site" evidence="7">
    <location>
        <position position="58"/>
    </location>
</feature>
<reference evidence="11 12" key="2">
    <citation type="journal article" date="2010" name="J. Bacteriol.">
        <title>Complete genome sequence of Beijerinckia indica subsp. indica.</title>
        <authorList>
            <person name="Tamas I."/>
            <person name="Dedysh S.N."/>
            <person name="Liesack W."/>
            <person name="Stott M.B."/>
            <person name="Alam M."/>
            <person name="Murrell J.C."/>
            <person name="Dunfield P.F."/>
        </authorList>
    </citation>
    <scope>NUCLEOTIDE SEQUENCE [LARGE SCALE GENOMIC DNA]</scope>
    <source>
        <strain evidence="12">ATCC 9039 / DSM 1715 / NCIMB 8712</strain>
    </source>
</reference>
<sequence length="268" mass="30235">MTEPTRLEGKSLDKSIETKATKQTSGIAETVKVVVQALLIALVVRTLLFQPFNIPSGSMIPTLLIGDYLFVSKYAYGYSNHSLPFSPPLLQGRVFGTPPKRGDVVVFKLPSDGQTDYIKRVIGLPGDRIQMRDGRLYINDELVPREPIAPTHTEDFYGHMTDVPTYKETLPGGVTHTIIEIQGDKGFNDNTQVFNVPPDHYFMMGDNRDNSTDSRVSPEDKGVGYVPFDNLVGRAEIIFFSLDKDTPGWAFWKWPWTVRWSRMFQSVK</sequence>
<evidence type="ECO:0000313" key="12">
    <source>
        <dbReference type="Proteomes" id="UP000001695"/>
    </source>
</evidence>
<dbReference type="Gene3D" id="2.10.109.10">
    <property type="entry name" value="Umud Fragment, subunit A"/>
    <property type="match status" value="1"/>
</dbReference>
<comment type="catalytic activity">
    <reaction evidence="1 8">
        <text>Cleavage of hydrophobic, N-terminal signal or leader sequences from secreted and periplasmic proteins.</text>
        <dbReference type="EC" id="3.4.21.89"/>
    </reaction>
</comment>
<dbReference type="HOGENOM" id="CLU_028723_1_2_5"/>
<dbReference type="eggNOG" id="COG0681">
    <property type="taxonomic scope" value="Bacteria"/>
</dbReference>
<evidence type="ECO:0000259" key="10">
    <source>
        <dbReference type="Pfam" id="PF10502"/>
    </source>
</evidence>
<evidence type="ECO:0000256" key="7">
    <source>
        <dbReference type="PIRSR" id="PIRSR600223-1"/>
    </source>
</evidence>
<dbReference type="GO" id="GO:0006465">
    <property type="term" value="P:signal peptide processing"/>
    <property type="evidence" value="ECO:0007669"/>
    <property type="project" value="InterPro"/>
</dbReference>
<dbReference type="GO" id="GO:0009003">
    <property type="term" value="F:signal peptidase activity"/>
    <property type="evidence" value="ECO:0007669"/>
    <property type="project" value="UniProtKB-EC"/>
</dbReference>
<dbReference type="OrthoDB" id="9815782at2"/>
<dbReference type="InterPro" id="IPR000223">
    <property type="entry name" value="Pept_S26A_signal_pept_1"/>
</dbReference>
<comment type="subcellular location">
    <subcellularLocation>
        <location evidence="9">Membrane</location>
        <topology evidence="9">Single-pass type II membrane protein</topology>
    </subcellularLocation>
</comment>
<dbReference type="EMBL" id="CP001016">
    <property type="protein sequence ID" value="ACB96051.1"/>
    <property type="molecule type" value="Genomic_DNA"/>
</dbReference>
<dbReference type="PRINTS" id="PR00727">
    <property type="entry name" value="LEADERPTASE"/>
</dbReference>
<dbReference type="STRING" id="395963.Bind_2442"/>
<evidence type="ECO:0000256" key="9">
    <source>
        <dbReference type="RuleBase" id="RU362042"/>
    </source>
</evidence>
<dbReference type="PANTHER" id="PTHR43390">
    <property type="entry name" value="SIGNAL PEPTIDASE I"/>
    <property type="match status" value="1"/>
</dbReference>
<dbReference type="InterPro" id="IPR019758">
    <property type="entry name" value="Pept_S26A_signal_pept_1_CS"/>
</dbReference>
<dbReference type="GO" id="GO:0016020">
    <property type="term" value="C:membrane"/>
    <property type="evidence" value="ECO:0007669"/>
    <property type="project" value="UniProtKB-SubCell"/>
</dbReference>
<feature type="domain" description="Peptidase S26" evidence="10">
    <location>
        <begin position="28"/>
        <end position="240"/>
    </location>
</feature>
<dbReference type="InterPro" id="IPR019756">
    <property type="entry name" value="Pept_S26A_signal_pept_1_Ser-AS"/>
</dbReference>
<evidence type="ECO:0000256" key="1">
    <source>
        <dbReference type="ARBA" id="ARBA00000677"/>
    </source>
</evidence>
<evidence type="ECO:0000256" key="4">
    <source>
        <dbReference type="ARBA" id="ARBA00019232"/>
    </source>
</evidence>
<accession>B2II97</accession>
<dbReference type="InterPro" id="IPR019757">
    <property type="entry name" value="Pept_S26A_signal_pept_1_Lys-AS"/>
</dbReference>
<dbReference type="SUPFAM" id="SSF51306">
    <property type="entry name" value="LexA/Signal peptidase"/>
    <property type="match status" value="1"/>
</dbReference>
<dbReference type="PANTHER" id="PTHR43390:SF1">
    <property type="entry name" value="CHLOROPLAST PROCESSING PEPTIDASE"/>
    <property type="match status" value="1"/>
</dbReference>
<dbReference type="InterPro" id="IPR036286">
    <property type="entry name" value="LexA/Signal_pep-like_sf"/>
</dbReference>
<dbReference type="AlphaFoldDB" id="B2II97"/>
<organism evidence="11 12">
    <name type="scientific">Beijerinckia indica subsp. indica (strain ATCC 9039 / DSM 1715 / NCIMB 8712)</name>
    <dbReference type="NCBI Taxonomy" id="395963"/>
    <lineage>
        <taxon>Bacteria</taxon>
        <taxon>Pseudomonadati</taxon>
        <taxon>Pseudomonadota</taxon>
        <taxon>Alphaproteobacteria</taxon>
        <taxon>Hyphomicrobiales</taxon>
        <taxon>Beijerinckiaceae</taxon>
        <taxon>Beijerinckia</taxon>
    </lineage>
</organism>
<dbReference type="Pfam" id="PF10502">
    <property type="entry name" value="Peptidase_S26"/>
    <property type="match status" value="1"/>
</dbReference>
<dbReference type="CDD" id="cd06530">
    <property type="entry name" value="S26_SPase_I"/>
    <property type="match status" value="1"/>
</dbReference>
<feature type="active site" evidence="7">
    <location>
        <position position="119"/>
    </location>
</feature>
<evidence type="ECO:0000256" key="6">
    <source>
        <dbReference type="ARBA" id="ARBA00022801"/>
    </source>
</evidence>
<evidence type="ECO:0000313" key="11">
    <source>
        <dbReference type="EMBL" id="ACB96051.1"/>
    </source>
</evidence>
<dbReference type="PROSITE" id="PS00760">
    <property type="entry name" value="SPASE_I_2"/>
    <property type="match status" value="1"/>
</dbReference>
<keyword evidence="6 8" id="KW-0378">Hydrolase</keyword>
<dbReference type="InterPro" id="IPR019533">
    <property type="entry name" value="Peptidase_S26"/>
</dbReference>
<dbReference type="Proteomes" id="UP000001695">
    <property type="component" value="Chromosome"/>
</dbReference>
<proteinExistence type="inferred from homology"/>
<protein>
    <recommendedName>
        <fullName evidence="4 8">Signal peptidase I</fullName>
        <ecNumber evidence="3 8">3.4.21.89</ecNumber>
    </recommendedName>
</protein>
<evidence type="ECO:0000256" key="2">
    <source>
        <dbReference type="ARBA" id="ARBA00009370"/>
    </source>
</evidence>
<dbReference type="KEGG" id="bid:Bind_2442"/>
<dbReference type="RefSeq" id="WP_012385404.1">
    <property type="nucleotide sequence ID" value="NC_010581.1"/>
</dbReference>
<evidence type="ECO:0000256" key="3">
    <source>
        <dbReference type="ARBA" id="ARBA00013208"/>
    </source>
</evidence>
<reference evidence="12" key="1">
    <citation type="submission" date="2008-03" db="EMBL/GenBank/DDBJ databases">
        <title>Complete sequence of chromosome of Beijerinckia indica subsp. indica ATCC 9039.</title>
        <authorList>
            <consortium name="US DOE Joint Genome Institute"/>
            <person name="Copeland A."/>
            <person name="Lucas S."/>
            <person name="Lapidus A."/>
            <person name="Glavina del Rio T."/>
            <person name="Dalin E."/>
            <person name="Tice H."/>
            <person name="Bruce D."/>
            <person name="Goodwin L."/>
            <person name="Pitluck S."/>
            <person name="LaButti K."/>
            <person name="Schmutz J."/>
            <person name="Larimer F."/>
            <person name="Land M."/>
            <person name="Hauser L."/>
            <person name="Kyrpides N."/>
            <person name="Mikhailova N."/>
            <person name="Dunfield P.F."/>
            <person name="Dedysh S.N."/>
            <person name="Liesack W."/>
            <person name="Saw J.H."/>
            <person name="Alam M."/>
            <person name="Chen Y."/>
            <person name="Murrell J.C."/>
            <person name="Richardson P."/>
        </authorList>
    </citation>
    <scope>NUCLEOTIDE SEQUENCE [LARGE SCALE GENOMIC DNA]</scope>
    <source>
        <strain evidence="12">ATCC 9039 / DSM 1715 / NCIMB 8712</strain>
    </source>
</reference>
<dbReference type="NCBIfam" id="TIGR02227">
    <property type="entry name" value="sigpep_I_bact"/>
    <property type="match status" value="1"/>
</dbReference>
<comment type="similarity">
    <text evidence="2 9">Belongs to the peptidase S26 family.</text>
</comment>
<gene>
    <name evidence="11" type="ordered locus">Bind_2442</name>
</gene>
<dbReference type="GO" id="GO:0004252">
    <property type="term" value="F:serine-type endopeptidase activity"/>
    <property type="evidence" value="ECO:0007669"/>
    <property type="project" value="InterPro"/>
</dbReference>
<dbReference type="PROSITE" id="PS00501">
    <property type="entry name" value="SPASE_I_1"/>
    <property type="match status" value="1"/>
</dbReference>
<keyword evidence="5 8" id="KW-0645">Protease</keyword>